<evidence type="ECO:0000313" key="3">
    <source>
        <dbReference type="EMBL" id="KAF2488505.1"/>
    </source>
</evidence>
<dbReference type="InterPro" id="IPR000210">
    <property type="entry name" value="BTB/POZ_dom"/>
</dbReference>
<dbReference type="PROSITE" id="PS51294">
    <property type="entry name" value="HTH_MYB"/>
    <property type="match status" value="1"/>
</dbReference>
<dbReference type="CDD" id="cd18186">
    <property type="entry name" value="BTB_POZ_ZBTB_KLHL-like"/>
    <property type="match status" value="1"/>
</dbReference>
<evidence type="ECO:0008006" key="5">
    <source>
        <dbReference type="Google" id="ProtNLM"/>
    </source>
</evidence>
<evidence type="ECO:0000259" key="2">
    <source>
        <dbReference type="PROSITE" id="PS51294"/>
    </source>
</evidence>
<feature type="domain" description="HTH myb-type" evidence="2">
    <location>
        <begin position="1"/>
        <end position="23"/>
    </location>
</feature>
<evidence type="ECO:0000259" key="1">
    <source>
        <dbReference type="PROSITE" id="PS50097"/>
    </source>
</evidence>
<dbReference type="PANTHER" id="PTHR47843">
    <property type="entry name" value="BTB DOMAIN-CONTAINING PROTEIN-RELATED"/>
    <property type="match status" value="1"/>
</dbReference>
<evidence type="ECO:0000313" key="4">
    <source>
        <dbReference type="Proteomes" id="UP000799750"/>
    </source>
</evidence>
<dbReference type="PROSITE" id="PS50097">
    <property type="entry name" value="BTB"/>
    <property type="match status" value="1"/>
</dbReference>
<dbReference type="Pfam" id="PF00651">
    <property type="entry name" value="BTB"/>
    <property type="match status" value="1"/>
</dbReference>
<keyword evidence="4" id="KW-1185">Reference proteome</keyword>
<sequence>MLQIPRTPKDVRLHLSNYLSSGAYSDLEIRCNETRYAVHRIVLCSQVKFFENACNGEFEEAKDRIVDLSHEDPTAVQSMIQFAYTGDYSLDDGTENEMLQHVAVYAFSSEYDFSSLGDLAKEKSKVILEVHWSAPWIPEIVLEIYDSTHSSERGLRDLFVDFVVQHHEAITGMDRDAPFQRALEDVGDFSRDCFSSMSAKHLAAMTEVSSERPGWYFCRRCLNVIRGHCMCAV</sequence>
<dbReference type="Gene3D" id="3.30.710.10">
    <property type="entry name" value="Potassium Channel Kv1.1, Chain A"/>
    <property type="match status" value="1"/>
</dbReference>
<name>A0A6A6Q867_9PEZI</name>
<dbReference type="InterPro" id="IPR011333">
    <property type="entry name" value="SKP1/BTB/POZ_sf"/>
</dbReference>
<reference evidence="3" key="1">
    <citation type="journal article" date="2020" name="Stud. Mycol.">
        <title>101 Dothideomycetes genomes: a test case for predicting lifestyles and emergence of pathogens.</title>
        <authorList>
            <person name="Haridas S."/>
            <person name="Albert R."/>
            <person name="Binder M."/>
            <person name="Bloem J."/>
            <person name="Labutti K."/>
            <person name="Salamov A."/>
            <person name="Andreopoulos B."/>
            <person name="Baker S."/>
            <person name="Barry K."/>
            <person name="Bills G."/>
            <person name="Bluhm B."/>
            <person name="Cannon C."/>
            <person name="Castanera R."/>
            <person name="Culley D."/>
            <person name="Daum C."/>
            <person name="Ezra D."/>
            <person name="Gonzalez J."/>
            <person name="Henrissat B."/>
            <person name="Kuo A."/>
            <person name="Liang C."/>
            <person name="Lipzen A."/>
            <person name="Lutzoni F."/>
            <person name="Magnuson J."/>
            <person name="Mondo S."/>
            <person name="Nolan M."/>
            <person name="Ohm R."/>
            <person name="Pangilinan J."/>
            <person name="Park H.-J."/>
            <person name="Ramirez L."/>
            <person name="Alfaro M."/>
            <person name="Sun H."/>
            <person name="Tritt A."/>
            <person name="Yoshinaga Y."/>
            <person name="Zwiers L.-H."/>
            <person name="Turgeon B."/>
            <person name="Goodwin S."/>
            <person name="Spatafora J."/>
            <person name="Crous P."/>
            <person name="Grigoriev I."/>
        </authorList>
    </citation>
    <scope>NUCLEOTIDE SEQUENCE</scope>
    <source>
        <strain evidence="3">CBS 269.34</strain>
    </source>
</reference>
<feature type="domain" description="BTB" evidence="1">
    <location>
        <begin position="25"/>
        <end position="92"/>
    </location>
</feature>
<dbReference type="InterPro" id="IPR017930">
    <property type="entry name" value="Myb_dom"/>
</dbReference>
<dbReference type="SUPFAM" id="SSF54695">
    <property type="entry name" value="POZ domain"/>
    <property type="match status" value="1"/>
</dbReference>
<dbReference type="EMBL" id="MU004203">
    <property type="protein sequence ID" value="KAF2488505.1"/>
    <property type="molecule type" value="Genomic_DNA"/>
</dbReference>
<accession>A0A6A6Q867</accession>
<organism evidence="3 4">
    <name type="scientific">Lophium mytilinum</name>
    <dbReference type="NCBI Taxonomy" id="390894"/>
    <lineage>
        <taxon>Eukaryota</taxon>
        <taxon>Fungi</taxon>
        <taxon>Dikarya</taxon>
        <taxon>Ascomycota</taxon>
        <taxon>Pezizomycotina</taxon>
        <taxon>Dothideomycetes</taxon>
        <taxon>Pleosporomycetidae</taxon>
        <taxon>Mytilinidiales</taxon>
        <taxon>Mytilinidiaceae</taxon>
        <taxon>Lophium</taxon>
    </lineage>
</organism>
<proteinExistence type="predicted"/>
<dbReference type="OrthoDB" id="6359816at2759"/>
<protein>
    <recommendedName>
        <fullName evidence="5">BTB domain-containing protein</fullName>
    </recommendedName>
</protein>
<dbReference type="AlphaFoldDB" id="A0A6A6Q867"/>
<dbReference type="Proteomes" id="UP000799750">
    <property type="component" value="Unassembled WGS sequence"/>
</dbReference>
<dbReference type="PANTHER" id="PTHR47843:SF5">
    <property type="entry name" value="BTB_POZ DOMAIN PROTEIN"/>
    <property type="match status" value="1"/>
</dbReference>
<gene>
    <name evidence="3" type="ORF">BU16DRAFT_228555</name>
</gene>